<dbReference type="InterPro" id="IPR012337">
    <property type="entry name" value="RNaseH-like_sf"/>
</dbReference>
<keyword evidence="6" id="KW-1185">Reference proteome</keyword>
<dbReference type="PANTHER" id="PTHR30231">
    <property type="entry name" value="DNA POLYMERASE III SUBUNIT EPSILON"/>
    <property type="match status" value="1"/>
</dbReference>
<organism evidence="5 6">
    <name type="scientific">Shivajiella indica</name>
    <dbReference type="NCBI Taxonomy" id="872115"/>
    <lineage>
        <taxon>Bacteria</taxon>
        <taxon>Pseudomonadati</taxon>
        <taxon>Bacteroidota</taxon>
        <taxon>Cytophagia</taxon>
        <taxon>Cytophagales</taxon>
        <taxon>Cyclobacteriaceae</taxon>
        <taxon>Shivajiella</taxon>
    </lineage>
</organism>
<dbReference type="EMBL" id="JBHUIV010000006">
    <property type="protein sequence ID" value="MFD2200489.1"/>
    <property type="molecule type" value="Genomic_DNA"/>
</dbReference>
<keyword evidence="2" id="KW-0378">Hydrolase</keyword>
<name>A0ABW5B5D7_9BACT</name>
<proteinExistence type="predicted"/>
<evidence type="ECO:0000313" key="6">
    <source>
        <dbReference type="Proteomes" id="UP001597414"/>
    </source>
</evidence>
<protein>
    <submittedName>
        <fullName evidence="5">PolC-type DNA polymerase III</fullName>
    </submittedName>
</protein>
<dbReference type="SUPFAM" id="SSF53098">
    <property type="entry name" value="Ribonuclease H-like"/>
    <property type="match status" value="1"/>
</dbReference>
<dbReference type="SMART" id="SM00479">
    <property type="entry name" value="EXOIII"/>
    <property type="match status" value="1"/>
</dbReference>
<dbReference type="Gene3D" id="3.30.420.10">
    <property type="entry name" value="Ribonuclease H-like superfamily/Ribonuclease H"/>
    <property type="match status" value="1"/>
</dbReference>
<dbReference type="PANTHER" id="PTHR30231:SF4">
    <property type="entry name" value="PROTEIN NEN2"/>
    <property type="match status" value="1"/>
</dbReference>
<dbReference type="CDD" id="cd06127">
    <property type="entry name" value="DEDDh"/>
    <property type="match status" value="1"/>
</dbReference>
<keyword evidence="3" id="KW-0269">Exonuclease</keyword>
<feature type="domain" description="Exonuclease" evidence="4">
    <location>
        <begin position="39"/>
        <end position="213"/>
    </location>
</feature>
<dbReference type="Proteomes" id="UP001597414">
    <property type="component" value="Unassembled WGS sequence"/>
</dbReference>
<comment type="caution">
    <text evidence="5">The sequence shown here is derived from an EMBL/GenBank/DDBJ whole genome shotgun (WGS) entry which is preliminary data.</text>
</comment>
<evidence type="ECO:0000259" key="4">
    <source>
        <dbReference type="SMART" id="SM00479"/>
    </source>
</evidence>
<reference evidence="6" key="1">
    <citation type="journal article" date="2019" name="Int. J. Syst. Evol. Microbiol.">
        <title>The Global Catalogue of Microorganisms (GCM) 10K type strain sequencing project: providing services to taxonomists for standard genome sequencing and annotation.</title>
        <authorList>
            <consortium name="The Broad Institute Genomics Platform"/>
            <consortium name="The Broad Institute Genome Sequencing Center for Infectious Disease"/>
            <person name="Wu L."/>
            <person name="Ma J."/>
        </authorList>
    </citation>
    <scope>NUCLEOTIDE SEQUENCE [LARGE SCALE GENOMIC DNA]</scope>
    <source>
        <strain evidence="6">KCTC 19812</strain>
    </source>
</reference>
<evidence type="ECO:0000256" key="3">
    <source>
        <dbReference type="ARBA" id="ARBA00022839"/>
    </source>
</evidence>
<accession>A0ABW5B5D7</accession>
<evidence type="ECO:0000313" key="5">
    <source>
        <dbReference type="EMBL" id="MFD2200489.1"/>
    </source>
</evidence>
<sequence>MGIFDFLGKKKAPKSTFVQQYEELFERKIPSVRPIKQLNFVVIDTETTGLDPQKDYIISFGGIKVSNYSINLHTAKELYLDFKIQNRESIKVHEIIQPLGSIPLKDFGNEVLDYISSDIVVGHHIGFDLAMLEKALRPFGLKKILNPVLDTHYLAIRLEKGPHFDYSMARPGEYALDNLCERFGITLDDRHTAAGDAFLTAQLLMKLLKAAENKGIKDFGDLFRKI</sequence>
<evidence type="ECO:0000256" key="2">
    <source>
        <dbReference type="ARBA" id="ARBA00022801"/>
    </source>
</evidence>
<dbReference type="InterPro" id="IPR013520">
    <property type="entry name" value="Ribonucl_H"/>
</dbReference>
<gene>
    <name evidence="5" type="ORF">ACFSKV_02850</name>
</gene>
<keyword evidence="1" id="KW-0540">Nuclease</keyword>
<dbReference type="InterPro" id="IPR036397">
    <property type="entry name" value="RNaseH_sf"/>
</dbReference>
<dbReference type="Pfam" id="PF00929">
    <property type="entry name" value="RNase_T"/>
    <property type="match status" value="1"/>
</dbReference>
<dbReference type="RefSeq" id="WP_380800208.1">
    <property type="nucleotide sequence ID" value="NZ_JBHUIV010000006.1"/>
</dbReference>
<evidence type="ECO:0000256" key="1">
    <source>
        <dbReference type="ARBA" id="ARBA00022722"/>
    </source>
</evidence>